<evidence type="ECO:0000256" key="1">
    <source>
        <dbReference type="ARBA" id="ARBA00022737"/>
    </source>
</evidence>
<evidence type="ECO:0000313" key="7">
    <source>
        <dbReference type="Proteomes" id="UP000030748"/>
    </source>
</evidence>
<dbReference type="SMART" id="SM00028">
    <property type="entry name" value="TPR"/>
    <property type="match status" value="3"/>
</dbReference>
<protein>
    <recommendedName>
        <fullName evidence="5">PB1 domain-containing protein</fullName>
    </recommendedName>
</protein>
<dbReference type="eggNOG" id="KOG4151">
    <property type="taxonomic scope" value="Eukaryota"/>
</dbReference>
<evidence type="ECO:0000256" key="4">
    <source>
        <dbReference type="SAM" id="MobiDB-lite"/>
    </source>
</evidence>
<name>A0A022REW9_ERYGU</name>
<dbReference type="InterPro" id="IPR019734">
    <property type="entry name" value="TPR_rpt"/>
</dbReference>
<feature type="region of interest" description="Disordered" evidence="4">
    <location>
        <begin position="139"/>
        <end position="164"/>
    </location>
</feature>
<dbReference type="Gene3D" id="3.10.20.90">
    <property type="entry name" value="Phosphatidylinositol 3-kinase Catalytic Subunit, Chain A, domain 1"/>
    <property type="match status" value="1"/>
</dbReference>
<dbReference type="SMART" id="SM00666">
    <property type="entry name" value="PB1"/>
    <property type="match status" value="1"/>
</dbReference>
<dbReference type="InterPro" id="IPR000270">
    <property type="entry name" value="PB1_dom"/>
</dbReference>
<dbReference type="PANTHER" id="PTHR46183">
    <property type="entry name" value="PROTEIN CLMP1"/>
    <property type="match status" value="1"/>
</dbReference>
<evidence type="ECO:0000256" key="2">
    <source>
        <dbReference type="ARBA" id="ARBA00022803"/>
    </source>
</evidence>
<dbReference type="PANTHER" id="PTHR46183:SF16">
    <property type="entry name" value="PROTEIN PHOX3"/>
    <property type="match status" value="1"/>
</dbReference>
<feature type="repeat" description="TPR" evidence="3">
    <location>
        <begin position="2"/>
        <end position="35"/>
    </location>
</feature>
<organism evidence="6 7">
    <name type="scientific">Erythranthe guttata</name>
    <name type="common">Yellow monkey flower</name>
    <name type="synonym">Mimulus guttatus</name>
    <dbReference type="NCBI Taxonomy" id="4155"/>
    <lineage>
        <taxon>Eukaryota</taxon>
        <taxon>Viridiplantae</taxon>
        <taxon>Streptophyta</taxon>
        <taxon>Embryophyta</taxon>
        <taxon>Tracheophyta</taxon>
        <taxon>Spermatophyta</taxon>
        <taxon>Magnoliopsida</taxon>
        <taxon>eudicotyledons</taxon>
        <taxon>Gunneridae</taxon>
        <taxon>Pentapetalae</taxon>
        <taxon>asterids</taxon>
        <taxon>lamiids</taxon>
        <taxon>Lamiales</taxon>
        <taxon>Phrymaceae</taxon>
        <taxon>Erythranthe</taxon>
    </lineage>
</organism>
<keyword evidence="1" id="KW-0677">Repeat</keyword>
<dbReference type="SUPFAM" id="SSF48452">
    <property type="entry name" value="TPR-like"/>
    <property type="match status" value="2"/>
</dbReference>
<dbReference type="EMBL" id="KI630489">
    <property type="protein sequence ID" value="EYU38313.1"/>
    <property type="molecule type" value="Genomic_DNA"/>
</dbReference>
<dbReference type="Pfam" id="PF00564">
    <property type="entry name" value="PB1"/>
    <property type="match status" value="1"/>
</dbReference>
<dbReference type="PROSITE" id="PS50005">
    <property type="entry name" value="TPR"/>
    <property type="match status" value="1"/>
</dbReference>
<dbReference type="InterPro" id="IPR011990">
    <property type="entry name" value="TPR-like_helical_dom_sf"/>
</dbReference>
<dbReference type="PROSITE" id="PS51745">
    <property type="entry name" value="PB1"/>
    <property type="match status" value="1"/>
</dbReference>
<sequence length="645" mass="73832">MSQELKIEGNGLFQTRDYEGAMLKYDKAIKLLPRSHVDVSYLRSNMAACYMQLGITEFPRAIHECNLALEVTPNYSKALLKRARCYEALNRLDLALRDVGTVLKTEPHNLMALEIQERVKRSIELRGSRENEIAKDLVVPSPQTKAPKEKARKKKNEKGVKEKTEIKEKIEEKKTEDKLVVEEEVVSNGASEEGITRRVKLVFGEDIRRADIPLHCDVLKLREIISDRFLSLDAVLVKYRDQEGDLVTITTTDELRLAEESAEHGSVKLYIVEVNPNQDPFFKKIRHDEMGDNLETKTIAENGRKKEVVQSESACISDWIVEFAQIFKNNVGFEVDSYLDLHKIGTKLYSDAMEETVTGEEAQDLFSNAADKFQEMAALALFNCGNVHMSMARKRVYFAEDSSRESQIKSSYDWAQTEFAKAGKRYEEALQIKPDFYEAVVALGQQQFEQAKLSWYYVIGTNVDLGSWDSTEVIQLYNKAEENMEKGMQMWESGEEQRVSEQKNKKIENILKKMKLDNFLKNVSADEEQAASIQSQINVLWGTILYERSVMEFKLGLDAWRECLEVALEKFELAGASETDIAVMIKNHCSNDTASEGLGFNIDELVEAWNDMYEAKKVRSSIASFRLEPLLRRRVSKLYYALEHA</sequence>
<evidence type="ECO:0000256" key="3">
    <source>
        <dbReference type="PROSITE-ProRule" id="PRU00339"/>
    </source>
</evidence>
<dbReference type="STRING" id="4155.A0A022REW9"/>
<keyword evidence="2 3" id="KW-0802">TPR repeat</keyword>
<dbReference type="Proteomes" id="UP000030748">
    <property type="component" value="Unassembled WGS sequence"/>
</dbReference>
<feature type="domain" description="PB1" evidence="5">
    <location>
        <begin position="196"/>
        <end position="274"/>
    </location>
</feature>
<accession>A0A022REW9</accession>
<dbReference type="AlphaFoldDB" id="A0A022REW9"/>
<dbReference type="InterPro" id="IPR053793">
    <property type="entry name" value="PB1-like"/>
</dbReference>
<keyword evidence="7" id="KW-1185">Reference proteome</keyword>
<gene>
    <name evidence="6" type="ORF">MIMGU_mgv1a002708mg</name>
</gene>
<reference evidence="6 7" key="1">
    <citation type="journal article" date="2013" name="Proc. Natl. Acad. Sci. U.S.A.">
        <title>Fine-scale variation in meiotic recombination in Mimulus inferred from population shotgun sequencing.</title>
        <authorList>
            <person name="Hellsten U."/>
            <person name="Wright K.M."/>
            <person name="Jenkins J."/>
            <person name="Shu S."/>
            <person name="Yuan Y."/>
            <person name="Wessler S.R."/>
            <person name="Schmutz J."/>
            <person name="Willis J.H."/>
            <person name="Rokhsar D.S."/>
        </authorList>
    </citation>
    <scope>NUCLEOTIDE SEQUENCE [LARGE SCALE GENOMIC DNA]</scope>
    <source>
        <strain evidence="7">cv. DUN x IM62</strain>
    </source>
</reference>
<dbReference type="SUPFAM" id="SSF54277">
    <property type="entry name" value="CAD &amp; PB1 domains"/>
    <property type="match status" value="1"/>
</dbReference>
<evidence type="ECO:0000259" key="5">
    <source>
        <dbReference type="PROSITE" id="PS51745"/>
    </source>
</evidence>
<evidence type="ECO:0000313" key="6">
    <source>
        <dbReference type="EMBL" id="EYU38313.1"/>
    </source>
</evidence>
<dbReference type="Gene3D" id="1.25.40.10">
    <property type="entry name" value="Tetratricopeptide repeat domain"/>
    <property type="match status" value="2"/>
</dbReference>
<proteinExistence type="predicted"/>
<dbReference type="CDD" id="cd05992">
    <property type="entry name" value="PB1"/>
    <property type="match status" value="1"/>
</dbReference>
<dbReference type="InterPro" id="IPR044517">
    <property type="entry name" value="PHOX1-4"/>
</dbReference>